<gene>
    <name evidence="1" type="ORF">GCM10023338_12230</name>
</gene>
<dbReference type="PANTHER" id="PTHR35862:SF1">
    <property type="entry name" value="FELS-2 PROPHAGE PROTEIN"/>
    <property type="match status" value="1"/>
</dbReference>
<dbReference type="SUPFAM" id="SSF69279">
    <property type="entry name" value="Phage tail proteins"/>
    <property type="match status" value="1"/>
</dbReference>
<dbReference type="InterPro" id="IPR052726">
    <property type="entry name" value="Phage_Baseplate_Hub"/>
</dbReference>
<dbReference type="Proteomes" id="UP001500631">
    <property type="component" value="Unassembled WGS sequence"/>
</dbReference>
<sequence>MNILSTGVLTPHYMIMMEGNDITQAFANRLISLNLIDNSGFEADSVTITIDDADGKVELPKTGVKLDVFIGFKEKLLIDKGTFVVDSITHSGAPDVIEIGAKSADFREKFIEQRNHAYHNKTIEEILNEIAKRYEYKTAISDSLKIIKINDLQQSNESDANLLTRLAIEYDAVATIKKGTLLFLEAGSGKTASGQELPEVIITRKDGDKHSYQVSDRNAYTGVIAKYNDAKGGRRKQVIFGKDDKTKMLRTTFRSEDEAMRAAEKEMQRLARGKESFNFFLAIGQPETLACSPVKVMGFKKDIDEKKWIANRVIHSLGDNGLTTQVEAEVKP</sequence>
<reference evidence="2" key="1">
    <citation type="journal article" date="2019" name="Int. J. Syst. Evol. Microbiol.">
        <title>The Global Catalogue of Microorganisms (GCM) 10K type strain sequencing project: providing services to taxonomists for standard genome sequencing and annotation.</title>
        <authorList>
            <consortium name="The Broad Institute Genomics Platform"/>
            <consortium name="The Broad Institute Genome Sequencing Center for Infectious Disease"/>
            <person name="Wu L."/>
            <person name="Ma J."/>
        </authorList>
    </citation>
    <scope>NUCLEOTIDE SEQUENCE [LARGE SCALE GENOMIC DNA]</scope>
    <source>
        <strain evidence="2">JCM 18424</strain>
    </source>
</reference>
<comment type="caution">
    <text evidence="1">The sequence shown here is derived from an EMBL/GenBank/DDBJ whole genome shotgun (WGS) entry which is preliminary data.</text>
</comment>
<proteinExistence type="predicted"/>
<accession>A0ABP9MQE1</accession>
<protein>
    <submittedName>
        <fullName evidence="1">Phage late control D family protein</fullName>
    </submittedName>
</protein>
<dbReference type="EMBL" id="BAABKE010000004">
    <property type="protein sequence ID" value="GAA5099110.1"/>
    <property type="molecule type" value="Genomic_DNA"/>
</dbReference>
<dbReference type="RefSeq" id="WP_077925312.1">
    <property type="nucleotide sequence ID" value="NZ_BAABKE010000004.1"/>
</dbReference>
<evidence type="ECO:0000313" key="2">
    <source>
        <dbReference type="Proteomes" id="UP001500631"/>
    </source>
</evidence>
<evidence type="ECO:0000313" key="1">
    <source>
        <dbReference type="EMBL" id="GAA5099110.1"/>
    </source>
</evidence>
<dbReference type="Pfam" id="PF05954">
    <property type="entry name" value="Phage_GPD"/>
    <property type="match status" value="1"/>
</dbReference>
<keyword evidence="2" id="KW-1185">Reference proteome</keyword>
<name>A0ABP9MQE1_9GAMM</name>
<dbReference type="PANTHER" id="PTHR35862">
    <property type="entry name" value="FELS-2 PROPHAGE PROTEIN"/>
    <property type="match status" value="1"/>
</dbReference>
<organism evidence="1 2">
    <name type="scientific">Wohlfahrtiimonas larvae</name>
    <dbReference type="NCBI Taxonomy" id="1157986"/>
    <lineage>
        <taxon>Bacteria</taxon>
        <taxon>Pseudomonadati</taxon>
        <taxon>Pseudomonadota</taxon>
        <taxon>Gammaproteobacteria</taxon>
        <taxon>Cardiobacteriales</taxon>
        <taxon>Ignatzschineriaceae</taxon>
        <taxon>Wohlfahrtiimonas</taxon>
    </lineage>
</organism>